<proteinExistence type="predicted"/>
<gene>
    <name evidence="3" type="ORF">CLPU_6c00850</name>
</gene>
<feature type="coiled-coil region" evidence="1">
    <location>
        <begin position="227"/>
        <end position="258"/>
    </location>
</feature>
<dbReference type="GO" id="GO:0052621">
    <property type="term" value="F:diguanylate cyclase activity"/>
    <property type="evidence" value="ECO:0007669"/>
    <property type="project" value="TreeGrafter"/>
</dbReference>
<comment type="caution">
    <text evidence="3">The sequence shown here is derived from an EMBL/GenBank/DDBJ whole genome shotgun (WGS) entry which is preliminary data.</text>
</comment>
<dbReference type="InterPro" id="IPR043128">
    <property type="entry name" value="Rev_trsase/Diguanyl_cyclase"/>
</dbReference>
<name>A0A0L0WAQ7_GOTPU</name>
<dbReference type="CDD" id="cd01949">
    <property type="entry name" value="GGDEF"/>
    <property type="match status" value="1"/>
</dbReference>
<evidence type="ECO:0000259" key="2">
    <source>
        <dbReference type="PROSITE" id="PS50887"/>
    </source>
</evidence>
<dbReference type="AlphaFoldDB" id="A0A0L0WAQ7"/>
<organism evidence="3 4">
    <name type="scientific">Gottschalkia purinilytica</name>
    <name type="common">Clostridium purinilyticum</name>
    <dbReference type="NCBI Taxonomy" id="1503"/>
    <lineage>
        <taxon>Bacteria</taxon>
        <taxon>Bacillati</taxon>
        <taxon>Bacillota</taxon>
        <taxon>Tissierellia</taxon>
        <taxon>Tissierellales</taxon>
        <taxon>Gottschalkiaceae</taxon>
        <taxon>Gottschalkia</taxon>
    </lineage>
</organism>
<dbReference type="InterPro" id="IPR037208">
    <property type="entry name" value="Spo0E-like_sf"/>
</dbReference>
<dbReference type="SUPFAM" id="SSF55073">
    <property type="entry name" value="Nucleotide cyclase"/>
    <property type="match status" value="1"/>
</dbReference>
<dbReference type="RefSeq" id="WP_050355115.1">
    <property type="nucleotide sequence ID" value="NZ_LGSS01000006.1"/>
</dbReference>
<evidence type="ECO:0000313" key="4">
    <source>
        <dbReference type="Proteomes" id="UP000037267"/>
    </source>
</evidence>
<dbReference type="InterPro" id="IPR018540">
    <property type="entry name" value="Spo0E-like"/>
</dbReference>
<dbReference type="Pfam" id="PF09388">
    <property type="entry name" value="SpoOE-like"/>
    <property type="match status" value="1"/>
</dbReference>
<accession>A0A0L0WAQ7</accession>
<dbReference type="GO" id="GO:0005886">
    <property type="term" value="C:plasma membrane"/>
    <property type="evidence" value="ECO:0007669"/>
    <property type="project" value="TreeGrafter"/>
</dbReference>
<dbReference type="OrthoDB" id="9805474at2"/>
<dbReference type="SUPFAM" id="SSF140500">
    <property type="entry name" value="BAS1536-like"/>
    <property type="match status" value="1"/>
</dbReference>
<dbReference type="NCBIfam" id="TIGR00254">
    <property type="entry name" value="GGDEF"/>
    <property type="match status" value="1"/>
</dbReference>
<dbReference type="InterPro" id="IPR029787">
    <property type="entry name" value="Nucleotide_cyclase"/>
</dbReference>
<dbReference type="InterPro" id="IPR050469">
    <property type="entry name" value="Diguanylate_Cyclase"/>
</dbReference>
<protein>
    <submittedName>
        <fullName evidence="3">Diguanylate cyclase</fullName>
    </submittedName>
</protein>
<dbReference type="SMART" id="SM00267">
    <property type="entry name" value="GGDEF"/>
    <property type="match status" value="1"/>
</dbReference>
<dbReference type="InterPro" id="IPR036638">
    <property type="entry name" value="HLH_DNA-bd_sf"/>
</dbReference>
<dbReference type="PANTHER" id="PTHR45138:SF6">
    <property type="entry name" value="DIGUANYLATE CYCLASE DGCN"/>
    <property type="match status" value="1"/>
</dbReference>
<feature type="domain" description="GGDEF" evidence="2">
    <location>
        <begin position="121"/>
        <end position="245"/>
    </location>
</feature>
<dbReference type="GO" id="GO:1902201">
    <property type="term" value="P:negative regulation of bacterial-type flagellum-dependent cell motility"/>
    <property type="evidence" value="ECO:0007669"/>
    <property type="project" value="TreeGrafter"/>
</dbReference>
<dbReference type="GO" id="GO:0043937">
    <property type="term" value="P:regulation of sporulation"/>
    <property type="evidence" value="ECO:0007669"/>
    <property type="project" value="InterPro"/>
</dbReference>
<dbReference type="Gene3D" id="3.30.70.270">
    <property type="match status" value="1"/>
</dbReference>
<dbReference type="Pfam" id="PF00990">
    <property type="entry name" value="GGDEF"/>
    <property type="match status" value="1"/>
</dbReference>
<dbReference type="Gene3D" id="4.10.280.10">
    <property type="entry name" value="Helix-loop-helix DNA-binding domain"/>
    <property type="match status" value="1"/>
</dbReference>
<dbReference type="EMBL" id="LGSS01000006">
    <property type="protein sequence ID" value="KNF08599.1"/>
    <property type="molecule type" value="Genomic_DNA"/>
</dbReference>
<keyword evidence="4" id="KW-1185">Reference proteome</keyword>
<dbReference type="InterPro" id="IPR000160">
    <property type="entry name" value="GGDEF_dom"/>
</dbReference>
<sequence length="304" mass="35433">MKNIKFNSVNEKFFIILDQQLNIIYSSKGIREVAKTLVNNLELNKYIESNTFGKITTNDYLIYIDKKILKNSIIYLIEVELSNDNRLLLDSEYKDRLTGLYNRNLWEELIHDKQKVLKLNDYKIMLVIDIDNLKDINDCHGHLAGDECIKKVANSIKASIDKNDLGIRYGGDEFIIISNSNTDKKLTKNIEKNLSRNMSNININLSIGSALINNIESLENSFKIADKNMYERKIKKKNKNIEDEIEKVRYKLNSLMKSNYQETYEEVLRISVKLDKLINKHLESKENLNKLDILINKMNLDSSD</sequence>
<evidence type="ECO:0000313" key="3">
    <source>
        <dbReference type="EMBL" id="KNF08599.1"/>
    </source>
</evidence>
<dbReference type="GO" id="GO:0043709">
    <property type="term" value="P:cell adhesion involved in single-species biofilm formation"/>
    <property type="evidence" value="ECO:0007669"/>
    <property type="project" value="TreeGrafter"/>
</dbReference>
<dbReference type="GO" id="GO:0046983">
    <property type="term" value="F:protein dimerization activity"/>
    <property type="evidence" value="ECO:0007669"/>
    <property type="project" value="InterPro"/>
</dbReference>
<dbReference type="Proteomes" id="UP000037267">
    <property type="component" value="Unassembled WGS sequence"/>
</dbReference>
<dbReference type="PANTHER" id="PTHR45138">
    <property type="entry name" value="REGULATORY COMPONENTS OF SENSORY TRANSDUCTION SYSTEM"/>
    <property type="match status" value="1"/>
</dbReference>
<dbReference type="STRING" id="1503.CLPU_6c00850"/>
<keyword evidence="1" id="KW-0175">Coiled coil</keyword>
<reference evidence="4" key="1">
    <citation type="submission" date="2015-07" db="EMBL/GenBank/DDBJ databases">
        <title>Draft genome sequence of the purine-degrading Gottschalkia purinilyticum DSM 1384 (formerly Clostridium purinilyticum).</title>
        <authorList>
            <person name="Poehlein A."/>
            <person name="Schiel-Bengelsdorf B."/>
            <person name="Bengelsdorf F.R."/>
            <person name="Daniel R."/>
            <person name="Duerre P."/>
        </authorList>
    </citation>
    <scope>NUCLEOTIDE SEQUENCE [LARGE SCALE GENOMIC DNA]</scope>
    <source>
        <strain evidence="4">DSM 1384</strain>
    </source>
</reference>
<evidence type="ECO:0000256" key="1">
    <source>
        <dbReference type="SAM" id="Coils"/>
    </source>
</evidence>
<dbReference type="PROSITE" id="PS50887">
    <property type="entry name" value="GGDEF"/>
    <property type="match status" value="1"/>
</dbReference>